<comment type="similarity">
    <text evidence="1 6">Belongs to the peptidase S9A family.</text>
</comment>
<evidence type="ECO:0000256" key="2">
    <source>
        <dbReference type="ARBA" id="ARBA00022670"/>
    </source>
</evidence>
<dbReference type="InterPro" id="IPR001375">
    <property type="entry name" value="Peptidase_S9_cat"/>
</dbReference>
<dbReference type="EC" id="3.4.21.-" evidence="6"/>
<keyword evidence="3 6" id="KW-0378">Hydrolase</keyword>
<feature type="compositionally biased region" description="Pro residues" evidence="7">
    <location>
        <begin position="34"/>
        <end position="45"/>
    </location>
</feature>
<dbReference type="Pfam" id="PF02897">
    <property type="entry name" value="Peptidase_S9_N"/>
    <property type="match status" value="1"/>
</dbReference>
<dbReference type="AlphaFoldDB" id="A0AAN8V438"/>
<dbReference type="Proteomes" id="UP001370490">
    <property type="component" value="Unassembled WGS sequence"/>
</dbReference>
<dbReference type="SUPFAM" id="SSF53474">
    <property type="entry name" value="alpha/beta-Hydrolases"/>
    <property type="match status" value="1"/>
</dbReference>
<dbReference type="InterPro" id="IPR029058">
    <property type="entry name" value="AB_hydrolase_fold"/>
</dbReference>
<comment type="caution">
    <text evidence="10">The sequence shown here is derived from an EMBL/GenBank/DDBJ whole genome shotgun (WGS) entry which is preliminary data.</text>
</comment>
<dbReference type="PANTHER" id="PTHR11757:SF19">
    <property type="entry name" value="PROLYL ENDOPEPTIDASE-LIKE"/>
    <property type="match status" value="1"/>
</dbReference>
<proteinExistence type="inferred from homology"/>
<dbReference type="Gene3D" id="2.130.10.120">
    <property type="entry name" value="Prolyl oligopeptidase, N-terminal domain"/>
    <property type="match status" value="1"/>
</dbReference>
<evidence type="ECO:0000259" key="8">
    <source>
        <dbReference type="Pfam" id="PF00326"/>
    </source>
</evidence>
<name>A0AAN8V438_9MAGN</name>
<dbReference type="InterPro" id="IPR002470">
    <property type="entry name" value="Peptidase_S9A"/>
</dbReference>
<keyword evidence="2 6" id="KW-0645">Protease</keyword>
<sequence>MRHHQLPLRLHHRLRHLTNPSFRYAHSKSKSPKQQPPPSPPTPPKPPKRPASFTLHGETWEDPYNWMSNLNDKVAMRHMDVYMEQEEKYTEAFMSDTDRLQSKLQSEIAIQFASDLSTPPVRWGPWLYYRRVEEGKQYPVLCRRSAALNEEFISHKSPWAGFDFTSGKRIEQKILDYNQEAERFGGYAYEELSEISPDHRFIAYTMYDKDNDYFKLSVRDLNTGSLLDKPQSDRVSNIAWAKGGQALVYVVTDSNKRPYRIFCSTLGSSEGDVLLLEEVDDNVFVNIRHTKDFQFVTVNTFSASSSKVFLINAADPLAGLKLVWECEALAHCIVEHHQGYLYLFTDAPKEGLPVDNHYLLCCPVEASSSPGRWENVFADDQDLIIEDVDFCETHLALILREGQKQKIGSVALPFKHGQGAVYLNELNPIYLPLPKYVSQISPGPNYDYQSSTMRFTISSPVMPDAVVDYDLLDGKWKIIQQQNMLYERTRVLYGTASSASSTDRSLVSKDSALSNGTTEETSWNDLSEFYACQYYNVPSYDGVSVPLTIAYSYKSKKLGQNPGLLHGHGAYGELLDKRWRTELKSLLDRGWVVAYADVRGGGGGGKKWHHDGRRRNKHNSIKDYISCAKFLIEKEIVQENKLAGWGYSAGGLLVASSINSCPDLFRAAILKVPFLDARHTLLHPILPLLPVDYEEFGYPWDLEDFQAIKGYSPYDNIPKDVVYPAILVSSSFNTRFGVWEAAKWVARVREHTIYDPKRPVLLNLTTDIVEENKYLQCKESALETAFLIKVMSS</sequence>
<dbReference type="SUPFAM" id="SSF50993">
    <property type="entry name" value="Peptidase/esterase 'gauge' domain"/>
    <property type="match status" value="1"/>
</dbReference>
<evidence type="ECO:0000256" key="6">
    <source>
        <dbReference type="RuleBase" id="RU368024"/>
    </source>
</evidence>
<evidence type="ECO:0000259" key="9">
    <source>
        <dbReference type="Pfam" id="PF02897"/>
    </source>
</evidence>
<gene>
    <name evidence="10" type="ORF">RJ641_011280</name>
</gene>
<accession>A0AAN8V438</accession>
<comment type="function">
    <text evidence="5">Serine peptidase whose precise substrate specificity remains unclear. Does not cleave peptides after a arginine or lysine residue. Regulates trans-Golgi network morphology and sorting by regulating the membrane binding of the AP-1 complex. May play a role in the regulation of synaptic vesicle exocytosis.</text>
</comment>
<evidence type="ECO:0000313" key="10">
    <source>
        <dbReference type="EMBL" id="KAK6922976.1"/>
    </source>
</evidence>
<dbReference type="EMBL" id="JBAMMX010000018">
    <property type="protein sequence ID" value="KAK6922976.1"/>
    <property type="molecule type" value="Genomic_DNA"/>
</dbReference>
<reference evidence="10 11" key="1">
    <citation type="submission" date="2023-12" db="EMBL/GenBank/DDBJ databases">
        <title>A high-quality genome assembly for Dillenia turbinata (Dilleniales).</title>
        <authorList>
            <person name="Chanderbali A."/>
        </authorList>
    </citation>
    <scope>NUCLEOTIDE SEQUENCE [LARGE SCALE GENOMIC DNA]</scope>
    <source>
        <strain evidence="10">LSX21</strain>
        <tissue evidence="10">Leaf</tissue>
    </source>
</reference>
<dbReference type="Pfam" id="PF00326">
    <property type="entry name" value="Peptidase_S9"/>
    <property type="match status" value="1"/>
</dbReference>
<dbReference type="PRINTS" id="PR00862">
    <property type="entry name" value="PROLIGOPTASE"/>
</dbReference>
<evidence type="ECO:0000313" key="11">
    <source>
        <dbReference type="Proteomes" id="UP001370490"/>
    </source>
</evidence>
<evidence type="ECO:0000256" key="1">
    <source>
        <dbReference type="ARBA" id="ARBA00005228"/>
    </source>
</evidence>
<evidence type="ECO:0000256" key="7">
    <source>
        <dbReference type="SAM" id="MobiDB-lite"/>
    </source>
</evidence>
<feature type="domain" description="Peptidase S9 prolyl oligopeptidase catalytic" evidence="8">
    <location>
        <begin position="581"/>
        <end position="750"/>
    </location>
</feature>
<dbReference type="Gene3D" id="3.40.50.1820">
    <property type="entry name" value="alpha/beta hydrolase"/>
    <property type="match status" value="1"/>
</dbReference>
<keyword evidence="4 6" id="KW-0720">Serine protease</keyword>
<dbReference type="InterPro" id="IPR023302">
    <property type="entry name" value="Pept_S9A_N"/>
</dbReference>
<dbReference type="PANTHER" id="PTHR11757">
    <property type="entry name" value="PROTEASE FAMILY S9A OLIGOPEPTIDASE"/>
    <property type="match status" value="1"/>
</dbReference>
<dbReference type="GO" id="GO:0004252">
    <property type="term" value="F:serine-type endopeptidase activity"/>
    <property type="evidence" value="ECO:0007669"/>
    <property type="project" value="UniProtKB-UniRule"/>
</dbReference>
<protein>
    <recommendedName>
        <fullName evidence="6">Prolyl endopeptidase</fullName>
        <ecNumber evidence="6">3.4.21.-</ecNumber>
    </recommendedName>
</protein>
<feature type="domain" description="Peptidase S9A N-terminal" evidence="9">
    <location>
        <begin position="47"/>
        <end position="482"/>
    </location>
</feature>
<organism evidence="10 11">
    <name type="scientific">Dillenia turbinata</name>
    <dbReference type="NCBI Taxonomy" id="194707"/>
    <lineage>
        <taxon>Eukaryota</taxon>
        <taxon>Viridiplantae</taxon>
        <taxon>Streptophyta</taxon>
        <taxon>Embryophyta</taxon>
        <taxon>Tracheophyta</taxon>
        <taxon>Spermatophyta</taxon>
        <taxon>Magnoliopsida</taxon>
        <taxon>eudicotyledons</taxon>
        <taxon>Gunneridae</taxon>
        <taxon>Pentapetalae</taxon>
        <taxon>Dilleniales</taxon>
        <taxon>Dilleniaceae</taxon>
        <taxon>Dillenia</taxon>
    </lineage>
</organism>
<keyword evidence="11" id="KW-1185">Reference proteome</keyword>
<dbReference type="GO" id="GO:0006508">
    <property type="term" value="P:proteolysis"/>
    <property type="evidence" value="ECO:0007669"/>
    <property type="project" value="UniProtKB-KW"/>
</dbReference>
<feature type="region of interest" description="Disordered" evidence="7">
    <location>
        <begin position="24"/>
        <end position="56"/>
    </location>
</feature>
<evidence type="ECO:0000256" key="4">
    <source>
        <dbReference type="ARBA" id="ARBA00022825"/>
    </source>
</evidence>
<evidence type="ECO:0000256" key="3">
    <source>
        <dbReference type="ARBA" id="ARBA00022801"/>
    </source>
</evidence>
<dbReference type="InterPro" id="IPR051543">
    <property type="entry name" value="Serine_Peptidase_S9A"/>
</dbReference>
<evidence type="ECO:0000256" key="5">
    <source>
        <dbReference type="ARBA" id="ARBA00045448"/>
    </source>
</evidence>